<dbReference type="OrthoDB" id="1633687at2"/>
<dbReference type="EMBL" id="JYFN01000014">
    <property type="protein sequence ID" value="KJE23314.1"/>
    <property type="molecule type" value="Genomic_DNA"/>
</dbReference>
<keyword evidence="2" id="KW-1185">Reference proteome</keyword>
<dbReference type="RefSeq" id="WP_044884937.1">
    <property type="nucleotide sequence ID" value="NZ_JYFN01000014.1"/>
</dbReference>
<dbReference type="Gene3D" id="2.40.400.10">
    <property type="entry name" value="Acetoacetate decarboxylase-like"/>
    <property type="match status" value="1"/>
</dbReference>
<gene>
    <name evidence="1" type="ORF">FF36_02272</name>
</gene>
<dbReference type="PATRIC" id="fig|1502723.3.peg.1290"/>
<dbReference type="InterPro" id="IPR023375">
    <property type="entry name" value="ADC_dom_sf"/>
</dbReference>
<organism evidence="1 2">
    <name type="scientific">Frankia torreyi</name>
    <dbReference type="NCBI Taxonomy" id="1856"/>
    <lineage>
        <taxon>Bacteria</taxon>
        <taxon>Bacillati</taxon>
        <taxon>Actinomycetota</taxon>
        <taxon>Actinomycetes</taxon>
        <taxon>Frankiales</taxon>
        <taxon>Frankiaceae</taxon>
        <taxon>Frankia</taxon>
    </lineage>
</organism>
<dbReference type="GO" id="GO:0016829">
    <property type="term" value="F:lyase activity"/>
    <property type="evidence" value="ECO:0007669"/>
    <property type="project" value="InterPro"/>
</dbReference>
<protein>
    <submittedName>
        <fullName evidence="1">Acetoacetate decarboxylase (ADC)</fullName>
    </submittedName>
</protein>
<proteinExistence type="predicted"/>
<dbReference type="SUPFAM" id="SSF160104">
    <property type="entry name" value="Acetoacetate decarboxylase-like"/>
    <property type="match status" value="1"/>
</dbReference>
<reference evidence="1 2" key="2">
    <citation type="journal article" date="2016" name="Genome Announc.">
        <title>Permanent Draft Genome Sequences for Two Variants of Frankia sp. Strain CpI1, the First Frankia Strain Isolated from Root Nodules of Comptonia peregrina.</title>
        <authorList>
            <person name="Oshone R."/>
            <person name="Hurst S.G.IV."/>
            <person name="Abebe-Akele F."/>
            <person name="Simpson S."/>
            <person name="Morris K."/>
            <person name="Thomas W.K."/>
            <person name="Tisa L.S."/>
        </authorList>
    </citation>
    <scope>NUCLEOTIDE SEQUENCE [LARGE SCALE GENOMIC DNA]</scope>
    <source>
        <strain evidence="2">CpI1-S</strain>
    </source>
</reference>
<name>A0A0D8BH71_9ACTN</name>
<sequence length="257" mass="27879">MPTQIGDRLRFGPTILPPVTEVERQSTVVVSFVTTPAAAAHLLPPCFEPAERPVLSVTYQQLDNVDYMRGRGYNLVNVAVTAVLETAGGPLTRSCPVVIWENNTMPIIAGRELHGNPKIYGDVSGLTRDGDTAAWDCREYGSLLLRGEIGELRPLPADRLARVNRASVDSEIFGWKSIPGRDAPDADYPTLIHGSTSFEQGWSGVGRVEFATPTDDQAPYSAVVLRALAAVPQVEPRPAFVGVGSAKLFRNRTERLA</sequence>
<reference evidence="2" key="1">
    <citation type="submission" date="2015-02" db="EMBL/GenBank/DDBJ databases">
        <title>Draft Genome of Frankia sp. CpI1-S.</title>
        <authorList>
            <person name="Oshone R.T."/>
            <person name="Ngom M."/>
            <person name="Ghodhbane-Gtari F."/>
            <person name="Gtari M."/>
            <person name="Morris K."/>
            <person name="Thomas K."/>
            <person name="Sen A."/>
            <person name="Tisa L.S."/>
        </authorList>
    </citation>
    <scope>NUCLEOTIDE SEQUENCE [LARGE SCALE GENOMIC DNA]</scope>
    <source>
        <strain evidence="2">CpI1-S</strain>
    </source>
</reference>
<dbReference type="AlphaFoldDB" id="A0A0D8BH71"/>
<dbReference type="Proteomes" id="UP000032545">
    <property type="component" value="Unassembled WGS sequence"/>
</dbReference>
<comment type="caution">
    <text evidence="1">The sequence shown here is derived from an EMBL/GenBank/DDBJ whole genome shotgun (WGS) entry which is preliminary data.</text>
</comment>
<dbReference type="InterPro" id="IPR010451">
    <property type="entry name" value="Acetoacetate_decarboxylase"/>
</dbReference>
<evidence type="ECO:0000313" key="2">
    <source>
        <dbReference type="Proteomes" id="UP000032545"/>
    </source>
</evidence>
<dbReference type="Pfam" id="PF06314">
    <property type="entry name" value="ADC"/>
    <property type="match status" value="1"/>
</dbReference>
<evidence type="ECO:0000313" key="1">
    <source>
        <dbReference type="EMBL" id="KJE23314.1"/>
    </source>
</evidence>
<accession>A0A0D8BH71</accession>